<feature type="transmembrane region" description="Helical" evidence="1">
    <location>
        <begin position="69"/>
        <end position="90"/>
    </location>
</feature>
<evidence type="ECO:0000313" key="3">
    <source>
        <dbReference type="Proteomes" id="UP000295252"/>
    </source>
</evidence>
<dbReference type="PhylomeDB" id="A0A068UG83"/>
<keyword evidence="1" id="KW-0812">Transmembrane</keyword>
<proteinExistence type="predicted"/>
<evidence type="ECO:0000313" key="2">
    <source>
        <dbReference type="EMBL" id="CDP07174.1"/>
    </source>
</evidence>
<dbReference type="GO" id="GO:0015267">
    <property type="term" value="F:channel activity"/>
    <property type="evidence" value="ECO:0007669"/>
    <property type="project" value="InterPro"/>
</dbReference>
<dbReference type="InterPro" id="IPR044226">
    <property type="entry name" value="SIP2-1-like"/>
</dbReference>
<feature type="transmembrane region" description="Helical" evidence="1">
    <location>
        <begin position="44"/>
        <end position="63"/>
    </location>
</feature>
<keyword evidence="1" id="KW-0472">Membrane</keyword>
<dbReference type="PANTHER" id="PTHR47720:SF1">
    <property type="entry name" value="AQUAPORIN SIP2-1-RELATED"/>
    <property type="match status" value="1"/>
</dbReference>
<dbReference type="OMA" id="HHEPRDE"/>
<keyword evidence="3" id="KW-1185">Reference proteome</keyword>
<dbReference type="OrthoDB" id="1427348at2759"/>
<dbReference type="Proteomes" id="UP000295252">
    <property type="component" value="Chromosome X"/>
</dbReference>
<dbReference type="InParanoid" id="A0A068UG83"/>
<reference evidence="3" key="1">
    <citation type="journal article" date="2014" name="Science">
        <title>The coffee genome provides insight into the convergent evolution of caffeine biosynthesis.</title>
        <authorList>
            <person name="Denoeud F."/>
            <person name="Carretero-Paulet L."/>
            <person name="Dereeper A."/>
            <person name="Droc G."/>
            <person name="Guyot R."/>
            <person name="Pietrella M."/>
            <person name="Zheng C."/>
            <person name="Alberti A."/>
            <person name="Anthony F."/>
            <person name="Aprea G."/>
            <person name="Aury J.M."/>
            <person name="Bento P."/>
            <person name="Bernard M."/>
            <person name="Bocs S."/>
            <person name="Campa C."/>
            <person name="Cenci A."/>
            <person name="Combes M.C."/>
            <person name="Crouzillat D."/>
            <person name="Da Silva C."/>
            <person name="Daddiego L."/>
            <person name="De Bellis F."/>
            <person name="Dussert S."/>
            <person name="Garsmeur O."/>
            <person name="Gayraud T."/>
            <person name="Guignon V."/>
            <person name="Jahn K."/>
            <person name="Jamilloux V."/>
            <person name="Joet T."/>
            <person name="Labadie K."/>
            <person name="Lan T."/>
            <person name="Leclercq J."/>
            <person name="Lepelley M."/>
            <person name="Leroy T."/>
            <person name="Li L.T."/>
            <person name="Librado P."/>
            <person name="Lopez L."/>
            <person name="Munoz A."/>
            <person name="Noel B."/>
            <person name="Pallavicini A."/>
            <person name="Perrotta G."/>
            <person name="Poncet V."/>
            <person name="Pot D."/>
            <person name="Priyono X."/>
            <person name="Rigoreau M."/>
            <person name="Rouard M."/>
            <person name="Rozas J."/>
            <person name="Tranchant-Dubreuil C."/>
            <person name="VanBuren R."/>
            <person name="Zhang Q."/>
            <person name="Andrade A.C."/>
            <person name="Argout X."/>
            <person name="Bertrand B."/>
            <person name="de Kochko A."/>
            <person name="Graziosi G."/>
            <person name="Henry R.J."/>
            <person name="Jayarama X."/>
            <person name="Ming R."/>
            <person name="Nagai C."/>
            <person name="Rounsley S."/>
            <person name="Sankoff D."/>
            <person name="Giuliano G."/>
            <person name="Albert V.A."/>
            <person name="Wincker P."/>
            <person name="Lashermes P."/>
        </authorList>
    </citation>
    <scope>NUCLEOTIDE SEQUENCE [LARGE SCALE GENOMIC DNA]</scope>
    <source>
        <strain evidence="3">cv. DH200-94</strain>
    </source>
</reference>
<feature type="transmembrane region" description="Helical" evidence="1">
    <location>
        <begin position="12"/>
        <end position="32"/>
    </location>
</feature>
<dbReference type="AlphaFoldDB" id="A0A068UG83"/>
<keyword evidence="1" id="KW-1133">Transmembrane helix</keyword>
<dbReference type="PANTHER" id="PTHR47720">
    <property type="entry name" value="AQUAPORIN SIP2-1-RELATED"/>
    <property type="match status" value="1"/>
</dbReference>
<protein>
    <submittedName>
        <fullName evidence="2">Uncharacterized protein</fullName>
    </submittedName>
</protein>
<dbReference type="STRING" id="49390.A0A068UG83"/>
<accession>A0A068UG83</accession>
<gene>
    <name evidence="2" type="ORF">GSCOC_T00024327001</name>
</gene>
<dbReference type="EMBL" id="HG739109">
    <property type="protein sequence ID" value="CDP07174.1"/>
    <property type="molecule type" value="Genomic_DNA"/>
</dbReference>
<evidence type="ECO:0000256" key="1">
    <source>
        <dbReference type="SAM" id="Phobius"/>
    </source>
</evidence>
<dbReference type="Gramene" id="CDP07174">
    <property type="protein sequence ID" value="CDP07174"/>
    <property type="gene ID" value="GSCOC_T00024327001"/>
</dbReference>
<name>A0A068UG83_COFCA</name>
<feature type="transmembrane region" description="Helical" evidence="1">
    <location>
        <begin position="102"/>
        <end position="128"/>
    </location>
</feature>
<organism evidence="2 3">
    <name type="scientific">Coffea canephora</name>
    <name type="common">Robusta coffee</name>
    <dbReference type="NCBI Taxonomy" id="49390"/>
    <lineage>
        <taxon>Eukaryota</taxon>
        <taxon>Viridiplantae</taxon>
        <taxon>Streptophyta</taxon>
        <taxon>Embryophyta</taxon>
        <taxon>Tracheophyta</taxon>
        <taxon>Spermatophyta</taxon>
        <taxon>Magnoliopsida</taxon>
        <taxon>eudicotyledons</taxon>
        <taxon>Gunneridae</taxon>
        <taxon>Pentapetalae</taxon>
        <taxon>asterids</taxon>
        <taxon>lamiids</taxon>
        <taxon>Gentianales</taxon>
        <taxon>Rubiaceae</taxon>
        <taxon>Ixoroideae</taxon>
        <taxon>Gardenieae complex</taxon>
        <taxon>Bertiereae - Coffeeae clade</taxon>
        <taxon>Coffeeae</taxon>
        <taxon>Coffea</taxon>
    </lineage>
</organism>
<sequence>MGRRLALVASDFVISFMCVWSSVLIKIFVHNIMTFGRDDVQGEILKHALAVINMFFFAFLVKATKCETYNPLTIFSSAISGNFTQFLFILCARIPAQMKICLLWKGIGSLFLFSLFFFLNFVLIYRAIVPQHKQVELM</sequence>